<organism evidence="1 2">
    <name type="scientific">Crotalaria pallida</name>
    <name type="common">Smooth rattlebox</name>
    <name type="synonym">Crotalaria striata</name>
    <dbReference type="NCBI Taxonomy" id="3830"/>
    <lineage>
        <taxon>Eukaryota</taxon>
        <taxon>Viridiplantae</taxon>
        <taxon>Streptophyta</taxon>
        <taxon>Embryophyta</taxon>
        <taxon>Tracheophyta</taxon>
        <taxon>Spermatophyta</taxon>
        <taxon>Magnoliopsida</taxon>
        <taxon>eudicotyledons</taxon>
        <taxon>Gunneridae</taxon>
        <taxon>Pentapetalae</taxon>
        <taxon>rosids</taxon>
        <taxon>fabids</taxon>
        <taxon>Fabales</taxon>
        <taxon>Fabaceae</taxon>
        <taxon>Papilionoideae</taxon>
        <taxon>50 kb inversion clade</taxon>
        <taxon>genistoids sensu lato</taxon>
        <taxon>core genistoids</taxon>
        <taxon>Crotalarieae</taxon>
        <taxon>Crotalaria</taxon>
    </lineage>
</organism>
<dbReference type="AlphaFoldDB" id="A0AAN9EGH6"/>
<accession>A0AAN9EGH6</accession>
<dbReference type="Proteomes" id="UP001372338">
    <property type="component" value="Unassembled WGS sequence"/>
</dbReference>
<gene>
    <name evidence="1" type="ORF">RIF29_30063</name>
</gene>
<keyword evidence="2" id="KW-1185">Reference proteome</keyword>
<dbReference type="GO" id="GO:0003924">
    <property type="term" value="F:GTPase activity"/>
    <property type="evidence" value="ECO:0007669"/>
    <property type="project" value="InterPro"/>
</dbReference>
<sequence>MFPELAAINSDGVGKSFLLLRFSDESFTTSFITTIGYVCFVQSHLHFVYILCHVEITLVKLLLKLLLRM</sequence>
<dbReference type="Pfam" id="PF00071">
    <property type="entry name" value="Ras"/>
    <property type="match status" value="1"/>
</dbReference>
<comment type="caution">
    <text evidence="1">The sequence shown here is derived from an EMBL/GenBank/DDBJ whole genome shotgun (WGS) entry which is preliminary data.</text>
</comment>
<name>A0AAN9EGH6_CROPI</name>
<dbReference type="EMBL" id="JAYWIO010000006">
    <property type="protein sequence ID" value="KAK7256609.1"/>
    <property type="molecule type" value="Genomic_DNA"/>
</dbReference>
<protein>
    <submittedName>
        <fullName evidence="1">Uncharacterized protein</fullName>
    </submittedName>
</protein>
<dbReference type="InterPro" id="IPR001806">
    <property type="entry name" value="Small_GTPase"/>
</dbReference>
<reference evidence="1 2" key="1">
    <citation type="submission" date="2024-01" db="EMBL/GenBank/DDBJ databases">
        <title>The genomes of 5 underutilized Papilionoideae crops provide insights into root nodulation and disease resistanc.</title>
        <authorList>
            <person name="Yuan L."/>
        </authorList>
    </citation>
    <scope>NUCLEOTIDE SEQUENCE [LARGE SCALE GENOMIC DNA]</scope>
    <source>
        <strain evidence="1">ZHUSHIDOU_FW_LH</strain>
        <tissue evidence="1">Leaf</tissue>
    </source>
</reference>
<evidence type="ECO:0000313" key="2">
    <source>
        <dbReference type="Proteomes" id="UP001372338"/>
    </source>
</evidence>
<evidence type="ECO:0000313" key="1">
    <source>
        <dbReference type="EMBL" id="KAK7256609.1"/>
    </source>
</evidence>
<proteinExistence type="predicted"/>
<dbReference type="GO" id="GO:0005525">
    <property type="term" value="F:GTP binding"/>
    <property type="evidence" value="ECO:0007669"/>
    <property type="project" value="InterPro"/>
</dbReference>